<dbReference type="EMBL" id="OU503052">
    <property type="protein sequence ID" value="CAI9780260.1"/>
    <property type="molecule type" value="Genomic_DNA"/>
</dbReference>
<evidence type="ECO:0000256" key="1">
    <source>
        <dbReference type="SAM" id="MobiDB-lite"/>
    </source>
</evidence>
<keyword evidence="2" id="KW-0472">Membrane</keyword>
<sequence length="208" mass="23231">MNGGLSKLSRVLTIIFLISLVTLSAELLYVLWRRRVFRRRNPQASTAVEGAGDQLSRHSSSDSSFLSIACSKELLYFFCTRSHSHSRVEPNSITPTNDHNNLNLNGESGMGEIDIDILKLQEMHGPPRFLFTIKEEEREELEAVAENDDNEEKVSLQECFTAAEESPEVKVEIDDHGGCEETPFSTPCASPMYFTPSGSPLHEIDTPV</sequence>
<keyword evidence="2" id="KW-1133">Transmembrane helix</keyword>
<feature type="transmembrane region" description="Helical" evidence="2">
    <location>
        <begin position="12"/>
        <end position="32"/>
    </location>
</feature>
<protein>
    <submittedName>
        <fullName evidence="3">Uncharacterized protein</fullName>
    </submittedName>
</protein>
<accession>A0AAD2A2I1</accession>
<dbReference type="PANTHER" id="PTHR34054:SF4">
    <property type="entry name" value="PROTEIN, PUTATIVE-RELATED"/>
    <property type="match status" value="1"/>
</dbReference>
<gene>
    <name evidence="3" type="ORF">FPE_LOCUS27690</name>
</gene>
<feature type="region of interest" description="Disordered" evidence="1">
    <location>
        <begin position="166"/>
        <end position="208"/>
    </location>
</feature>
<evidence type="ECO:0000313" key="4">
    <source>
        <dbReference type="Proteomes" id="UP000834106"/>
    </source>
</evidence>
<organism evidence="3 4">
    <name type="scientific">Fraxinus pennsylvanica</name>
    <dbReference type="NCBI Taxonomy" id="56036"/>
    <lineage>
        <taxon>Eukaryota</taxon>
        <taxon>Viridiplantae</taxon>
        <taxon>Streptophyta</taxon>
        <taxon>Embryophyta</taxon>
        <taxon>Tracheophyta</taxon>
        <taxon>Spermatophyta</taxon>
        <taxon>Magnoliopsida</taxon>
        <taxon>eudicotyledons</taxon>
        <taxon>Gunneridae</taxon>
        <taxon>Pentapetalae</taxon>
        <taxon>asterids</taxon>
        <taxon>lamiids</taxon>
        <taxon>Lamiales</taxon>
        <taxon>Oleaceae</taxon>
        <taxon>Oleeae</taxon>
        <taxon>Fraxinus</taxon>
    </lineage>
</organism>
<dbReference type="AlphaFoldDB" id="A0AAD2A2I1"/>
<evidence type="ECO:0000256" key="2">
    <source>
        <dbReference type="SAM" id="Phobius"/>
    </source>
</evidence>
<evidence type="ECO:0000313" key="3">
    <source>
        <dbReference type="EMBL" id="CAI9780260.1"/>
    </source>
</evidence>
<name>A0AAD2A2I1_9LAMI</name>
<dbReference type="PANTHER" id="PTHR34054">
    <property type="entry name" value="EXPRESSED PROTEIN"/>
    <property type="match status" value="1"/>
</dbReference>
<dbReference type="Proteomes" id="UP000834106">
    <property type="component" value="Chromosome 17"/>
</dbReference>
<feature type="compositionally biased region" description="Basic and acidic residues" evidence="1">
    <location>
        <begin position="167"/>
        <end position="179"/>
    </location>
</feature>
<reference evidence="3" key="1">
    <citation type="submission" date="2023-05" db="EMBL/GenBank/DDBJ databases">
        <authorList>
            <person name="Huff M."/>
        </authorList>
    </citation>
    <scope>NUCLEOTIDE SEQUENCE</scope>
</reference>
<dbReference type="InterPro" id="IPR045884">
    <property type="entry name" value="At5g59350-like"/>
</dbReference>
<proteinExistence type="predicted"/>
<keyword evidence="4" id="KW-1185">Reference proteome</keyword>
<keyword evidence="2" id="KW-0812">Transmembrane</keyword>